<dbReference type="EMBL" id="JAZGQO010000005">
    <property type="protein sequence ID" value="KAK6186846.1"/>
    <property type="molecule type" value="Genomic_DNA"/>
</dbReference>
<reference evidence="2 3" key="1">
    <citation type="submission" date="2024-01" db="EMBL/GenBank/DDBJ databases">
        <title>The genome of the rayed Mediterranean limpet Patella caerulea (Linnaeus, 1758).</title>
        <authorList>
            <person name="Anh-Thu Weber A."/>
            <person name="Halstead-Nussloch G."/>
        </authorList>
    </citation>
    <scope>NUCLEOTIDE SEQUENCE [LARGE SCALE GENOMIC DNA]</scope>
    <source>
        <strain evidence="2">AATW-2023a</strain>
        <tissue evidence="2">Whole specimen</tissue>
    </source>
</reference>
<evidence type="ECO:0000313" key="2">
    <source>
        <dbReference type="EMBL" id="KAK6186846.1"/>
    </source>
</evidence>
<comment type="caution">
    <text evidence="2">The sequence shown here is derived from an EMBL/GenBank/DDBJ whole genome shotgun (WGS) entry which is preliminary data.</text>
</comment>
<feature type="compositionally biased region" description="Low complexity" evidence="1">
    <location>
        <begin position="34"/>
        <end position="49"/>
    </location>
</feature>
<accession>A0AAN8K0D2</accession>
<sequence length="209" mass="23178">MKKLEKLTLLRQAIQELENKISTTATVSNSSAPVTNSTASVSNSTASSSRPKNLSELRKLFSPYQRSFKQAGPFGKALPVAKYTHKFRCLASQSQDFVPLKEGKISLLDAGLGEKRIVMNKTSCPQQLRDPLFEAFPKLEKGGGFELLRTSSRICLELIKPPKQGYNSEYLADSCALGQSVIYIRPVQKDLDMESLHSLEVIDNFHISP</sequence>
<dbReference type="Proteomes" id="UP001347796">
    <property type="component" value="Unassembled WGS sequence"/>
</dbReference>
<name>A0AAN8K0D2_PATCE</name>
<feature type="region of interest" description="Disordered" evidence="1">
    <location>
        <begin position="26"/>
        <end position="52"/>
    </location>
</feature>
<dbReference type="AlphaFoldDB" id="A0AAN8K0D2"/>
<protein>
    <submittedName>
        <fullName evidence="2">Uncharacterized protein</fullName>
    </submittedName>
</protein>
<organism evidence="2 3">
    <name type="scientific">Patella caerulea</name>
    <name type="common">Rayed Mediterranean limpet</name>
    <dbReference type="NCBI Taxonomy" id="87958"/>
    <lineage>
        <taxon>Eukaryota</taxon>
        <taxon>Metazoa</taxon>
        <taxon>Spiralia</taxon>
        <taxon>Lophotrochozoa</taxon>
        <taxon>Mollusca</taxon>
        <taxon>Gastropoda</taxon>
        <taxon>Patellogastropoda</taxon>
        <taxon>Patelloidea</taxon>
        <taxon>Patellidae</taxon>
        <taxon>Patella</taxon>
    </lineage>
</organism>
<evidence type="ECO:0000256" key="1">
    <source>
        <dbReference type="SAM" id="MobiDB-lite"/>
    </source>
</evidence>
<gene>
    <name evidence="2" type="ORF">SNE40_006114</name>
</gene>
<proteinExistence type="predicted"/>
<evidence type="ECO:0000313" key="3">
    <source>
        <dbReference type="Proteomes" id="UP001347796"/>
    </source>
</evidence>
<keyword evidence="3" id="KW-1185">Reference proteome</keyword>